<feature type="domain" description="Metallo-beta-lactamase" evidence="5">
    <location>
        <begin position="12"/>
        <end position="191"/>
    </location>
</feature>
<organism evidence="6 7">
    <name type="scientific">Alkaliphilus hydrothermalis</name>
    <dbReference type="NCBI Taxonomy" id="1482730"/>
    <lineage>
        <taxon>Bacteria</taxon>
        <taxon>Bacillati</taxon>
        <taxon>Bacillota</taxon>
        <taxon>Clostridia</taxon>
        <taxon>Peptostreptococcales</taxon>
        <taxon>Natronincolaceae</taxon>
        <taxon>Alkaliphilus</taxon>
    </lineage>
</organism>
<gene>
    <name evidence="6" type="ORF">JOC73_002348</name>
</gene>
<evidence type="ECO:0000259" key="5">
    <source>
        <dbReference type="SMART" id="SM00849"/>
    </source>
</evidence>
<protein>
    <submittedName>
        <fullName evidence="6">Glyoxylase-like metal-dependent hydrolase (Beta-lactamase superfamily II)</fullName>
    </submittedName>
</protein>
<dbReference type="PANTHER" id="PTHR46233:SF3">
    <property type="entry name" value="HYDROXYACYLGLUTATHIONE HYDROLASE GLOC"/>
    <property type="match status" value="1"/>
</dbReference>
<accession>A0ABS2NT65</accession>
<dbReference type="Pfam" id="PF00753">
    <property type="entry name" value="Lactamase_B"/>
    <property type="match status" value="1"/>
</dbReference>
<dbReference type="EMBL" id="JAFBEE010000017">
    <property type="protein sequence ID" value="MBM7615774.1"/>
    <property type="molecule type" value="Genomic_DNA"/>
</dbReference>
<dbReference type="SMART" id="SM00849">
    <property type="entry name" value="Lactamase_B"/>
    <property type="match status" value="1"/>
</dbReference>
<keyword evidence="7" id="KW-1185">Reference proteome</keyword>
<evidence type="ECO:0000313" key="6">
    <source>
        <dbReference type="EMBL" id="MBM7615774.1"/>
    </source>
</evidence>
<comment type="caution">
    <text evidence="6">The sequence shown here is derived from an EMBL/GenBank/DDBJ whole genome shotgun (WGS) entry which is preliminary data.</text>
</comment>
<comment type="cofactor">
    <cofactor evidence="1">
        <name>Zn(2+)</name>
        <dbReference type="ChEBI" id="CHEBI:29105"/>
    </cofactor>
</comment>
<evidence type="ECO:0000313" key="7">
    <source>
        <dbReference type="Proteomes" id="UP001314796"/>
    </source>
</evidence>
<evidence type="ECO:0000256" key="1">
    <source>
        <dbReference type="ARBA" id="ARBA00001947"/>
    </source>
</evidence>
<evidence type="ECO:0000256" key="4">
    <source>
        <dbReference type="ARBA" id="ARBA00022833"/>
    </source>
</evidence>
<evidence type="ECO:0000256" key="3">
    <source>
        <dbReference type="ARBA" id="ARBA00022801"/>
    </source>
</evidence>
<dbReference type="Gene3D" id="3.60.15.10">
    <property type="entry name" value="Ribonuclease Z/Hydroxyacylglutathione hydrolase-like"/>
    <property type="match status" value="1"/>
</dbReference>
<dbReference type="InterPro" id="IPR036866">
    <property type="entry name" value="RibonucZ/Hydroxyglut_hydro"/>
</dbReference>
<dbReference type="RefSeq" id="WP_204403358.1">
    <property type="nucleotide sequence ID" value="NZ_JAFBEE010000017.1"/>
</dbReference>
<sequence length="212" mass="24050">MKIEKIVVGMNETNTYIINDEENNEALVIDPGDEAKKIMKYIDRNQLQPVGIILTHFHHDHSGAAEELKKKYNCPIYSHKKEVEGLKDPEFNRSLERCRKLISFAPDKTLSEENVITVGNIVLQIIHTPGHTPGGICLQVKESNIIFTGDTVFKDGFGRTDLPGGNEEQLKKSITNKVAKWSDDIVIYPGHDEIATMKEVRRMNHPYLKAKK</sequence>
<reference evidence="6 7" key="1">
    <citation type="submission" date="2021-01" db="EMBL/GenBank/DDBJ databases">
        <title>Genomic Encyclopedia of Type Strains, Phase IV (KMG-IV): sequencing the most valuable type-strain genomes for metagenomic binning, comparative biology and taxonomic classification.</title>
        <authorList>
            <person name="Goeker M."/>
        </authorList>
    </citation>
    <scope>NUCLEOTIDE SEQUENCE [LARGE SCALE GENOMIC DNA]</scope>
    <source>
        <strain evidence="6 7">DSM 25890</strain>
    </source>
</reference>
<dbReference type="Proteomes" id="UP001314796">
    <property type="component" value="Unassembled WGS sequence"/>
</dbReference>
<evidence type="ECO:0000256" key="2">
    <source>
        <dbReference type="ARBA" id="ARBA00022723"/>
    </source>
</evidence>
<name>A0ABS2NT65_9FIRM</name>
<keyword evidence="3" id="KW-0378">Hydrolase</keyword>
<dbReference type="InterPro" id="IPR001279">
    <property type="entry name" value="Metallo-B-lactamas"/>
</dbReference>
<dbReference type="CDD" id="cd06262">
    <property type="entry name" value="metallo-hydrolase-like_MBL-fold"/>
    <property type="match status" value="1"/>
</dbReference>
<proteinExistence type="predicted"/>
<dbReference type="PANTHER" id="PTHR46233">
    <property type="entry name" value="HYDROXYACYLGLUTATHIONE HYDROLASE GLOC"/>
    <property type="match status" value="1"/>
</dbReference>
<keyword evidence="2" id="KW-0479">Metal-binding</keyword>
<dbReference type="InterPro" id="IPR051453">
    <property type="entry name" value="MBL_Glyoxalase_II"/>
</dbReference>
<keyword evidence="4" id="KW-0862">Zinc</keyword>
<dbReference type="SUPFAM" id="SSF56281">
    <property type="entry name" value="Metallo-hydrolase/oxidoreductase"/>
    <property type="match status" value="1"/>
</dbReference>